<evidence type="ECO:0000259" key="8">
    <source>
        <dbReference type="Pfam" id="PF00460"/>
    </source>
</evidence>
<organism evidence="12 13">
    <name type="scientific">Parashewanella curva</name>
    <dbReference type="NCBI Taxonomy" id="2338552"/>
    <lineage>
        <taxon>Bacteria</taxon>
        <taxon>Pseudomonadati</taxon>
        <taxon>Pseudomonadota</taxon>
        <taxon>Gammaproteobacteria</taxon>
        <taxon>Alteromonadales</taxon>
        <taxon>Shewanellaceae</taxon>
        <taxon>Parashewanella</taxon>
    </lineage>
</organism>
<dbReference type="PANTHER" id="PTHR30033">
    <property type="entry name" value="FLAGELLAR HOOK-ASSOCIATED PROTEIN 1"/>
    <property type="match status" value="1"/>
</dbReference>
<gene>
    <name evidence="12" type="primary">flgK</name>
    <name evidence="12" type="ORF">D5018_00150</name>
</gene>
<comment type="similarity">
    <text evidence="3">Belongs to the flagella basal body rod proteins family.</text>
</comment>
<feature type="domain" description="Flagellar basal body rod protein N-terminal" evidence="8">
    <location>
        <begin position="6"/>
        <end position="35"/>
    </location>
</feature>
<dbReference type="SUPFAM" id="SSF64518">
    <property type="entry name" value="Phase 1 flagellin"/>
    <property type="match status" value="2"/>
</dbReference>
<dbReference type="InterPro" id="IPR010930">
    <property type="entry name" value="Flg_bb/hook_C_dom"/>
</dbReference>
<dbReference type="AlphaFoldDB" id="A0A3L8Q1T6"/>
<evidence type="ECO:0000256" key="2">
    <source>
        <dbReference type="ARBA" id="ARBA00004613"/>
    </source>
</evidence>
<proteinExistence type="inferred from homology"/>
<dbReference type="GO" id="GO:0009424">
    <property type="term" value="C:bacterial-type flagellum hook"/>
    <property type="evidence" value="ECO:0007669"/>
    <property type="project" value="InterPro"/>
</dbReference>
<feature type="domain" description="Flagellar hook-associated protein FlgK helical" evidence="11">
    <location>
        <begin position="93"/>
        <end position="322"/>
    </location>
</feature>
<name>A0A3L8Q1T6_9GAMM</name>
<keyword evidence="12" id="KW-0969">Cilium</keyword>
<evidence type="ECO:0000259" key="10">
    <source>
        <dbReference type="Pfam" id="PF21158"/>
    </source>
</evidence>
<dbReference type="GO" id="GO:0005576">
    <property type="term" value="C:extracellular region"/>
    <property type="evidence" value="ECO:0007669"/>
    <property type="project" value="UniProtKB-SubCell"/>
</dbReference>
<keyword evidence="6" id="KW-0975">Bacterial flagellum</keyword>
<comment type="caution">
    <text evidence="12">The sequence shown here is derived from an EMBL/GenBank/DDBJ whole genome shotgun (WGS) entry which is preliminary data.</text>
</comment>
<dbReference type="PANTHER" id="PTHR30033:SF1">
    <property type="entry name" value="FLAGELLAR HOOK-ASSOCIATED PROTEIN 1"/>
    <property type="match status" value="1"/>
</dbReference>
<keyword evidence="12" id="KW-0966">Cell projection</keyword>
<dbReference type="Pfam" id="PF00460">
    <property type="entry name" value="Flg_bb_rod"/>
    <property type="match status" value="1"/>
</dbReference>
<dbReference type="InterPro" id="IPR001444">
    <property type="entry name" value="Flag_bb_rod_N"/>
</dbReference>
<keyword evidence="7" id="KW-0175">Coiled coil</keyword>
<accession>A0A3L8Q1T6</accession>
<keyword evidence="13" id="KW-1185">Reference proteome</keyword>
<reference evidence="12 13" key="1">
    <citation type="submission" date="2018-09" db="EMBL/GenBank/DDBJ databases">
        <title>Phylogeny of the Shewanellaceae, and recommendation for two new genera, Pseudoshewanella and Parashewanella.</title>
        <authorList>
            <person name="Wang G."/>
        </authorList>
    </citation>
    <scope>NUCLEOTIDE SEQUENCE [LARGE SCALE GENOMIC DNA]</scope>
    <source>
        <strain evidence="12 13">C51</strain>
    </source>
</reference>
<dbReference type="GO" id="GO:0005198">
    <property type="term" value="F:structural molecule activity"/>
    <property type="evidence" value="ECO:0007669"/>
    <property type="project" value="InterPro"/>
</dbReference>
<dbReference type="OrthoDB" id="9802553at2"/>
<dbReference type="NCBIfam" id="TIGR02492">
    <property type="entry name" value="flgK_ends"/>
    <property type="match status" value="1"/>
</dbReference>
<keyword evidence="12" id="KW-0282">Flagellum</keyword>
<evidence type="ECO:0000256" key="6">
    <source>
        <dbReference type="ARBA" id="ARBA00023143"/>
    </source>
</evidence>
<evidence type="ECO:0000313" key="13">
    <source>
        <dbReference type="Proteomes" id="UP000281474"/>
    </source>
</evidence>
<dbReference type="RefSeq" id="WP_121836964.1">
    <property type="nucleotide sequence ID" value="NZ_ML014753.1"/>
</dbReference>
<dbReference type="InterPro" id="IPR002371">
    <property type="entry name" value="FlgK"/>
</dbReference>
<evidence type="ECO:0000313" key="12">
    <source>
        <dbReference type="EMBL" id="RLV61565.1"/>
    </source>
</evidence>
<evidence type="ECO:0000256" key="1">
    <source>
        <dbReference type="ARBA" id="ARBA00004365"/>
    </source>
</evidence>
<protein>
    <recommendedName>
        <fullName evidence="4">Flagellar hook-associated protein 1</fullName>
    </recommendedName>
</protein>
<evidence type="ECO:0000259" key="9">
    <source>
        <dbReference type="Pfam" id="PF06429"/>
    </source>
</evidence>
<dbReference type="Pfam" id="PF22638">
    <property type="entry name" value="FlgK_D1"/>
    <property type="match status" value="1"/>
</dbReference>
<dbReference type="InterPro" id="IPR053927">
    <property type="entry name" value="FlgK_helical"/>
</dbReference>
<evidence type="ECO:0000256" key="4">
    <source>
        <dbReference type="ARBA" id="ARBA00016244"/>
    </source>
</evidence>
<evidence type="ECO:0000259" key="11">
    <source>
        <dbReference type="Pfam" id="PF22638"/>
    </source>
</evidence>
<feature type="coiled-coil region" evidence="7">
    <location>
        <begin position="163"/>
        <end position="190"/>
    </location>
</feature>
<dbReference type="PRINTS" id="PR01005">
    <property type="entry name" value="FLGHOOKAP1"/>
</dbReference>
<dbReference type="GO" id="GO:0044780">
    <property type="term" value="P:bacterial-type flagellum assembly"/>
    <property type="evidence" value="ECO:0007669"/>
    <property type="project" value="InterPro"/>
</dbReference>
<sequence>MSNDLMNIARNGVLTSQSQLSVTSNNIANVNTDGYNRQVATQSTLDAHKVGNHFMGSGSYVSDVKRIYNEFATRELRIGATGLSEAQTRLSKMNEMDQLFSQIGKAIPDSLNDFQNNINRLGDTPDDLGIRTSILSSAKHLANTINQMDNHLSSQFKSTNGQIDASLKRINTLTQELGNINQELMEGNTENSQLLDKQDSLLKELSEYANINVIPLEGGGKSVMLGGSVALVSGAKAMQLESKTGDPFPNETRLVVKSGDNETLVSSQNLGGQLGGLFEFRQDTLISAKNELGQFALGIADAFNQVQAKGIDLNGQVGKPIFQDINDPAMSNGRAGKFDSNTGTASLSVNIDDVTKLTGAEYELSFDGTDYKLTDKATGKAQNLSLDTSTTPNQLTGGDGFSIQIKSGAFANKDKFTIRPTSGAASGIEVAIKDPKDIAAGKANITEPDSNSGNTKVKLRAINDRNAANFPKDGQPLTFEINTSTTPKTFTVIDKDGKTVGTANQTFTGNTIKANGIEFEVTSTAGSTDKFTFDLSVRKGDNRNAVEMAKLSTNFKMNNGSTTLIDVFQNTKQDIGSQTSSAEIQLNSATAVFKQAETRVLSESGVNLDEEAANLMRFQKSYQASARVMTVANQVFDSLLSAVR</sequence>
<comment type="subcellular location">
    <subcellularLocation>
        <location evidence="1">Bacterial flagellum</location>
    </subcellularLocation>
    <subcellularLocation>
        <location evidence="2">Secreted</location>
    </subcellularLocation>
</comment>
<evidence type="ECO:0000256" key="3">
    <source>
        <dbReference type="ARBA" id="ARBA00009677"/>
    </source>
</evidence>
<dbReference type="Pfam" id="PF06429">
    <property type="entry name" value="Flg_bbr_C"/>
    <property type="match status" value="1"/>
</dbReference>
<evidence type="ECO:0000256" key="7">
    <source>
        <dbReference type="SAM" id="Coils"/>
    </source>
</evidence>
<dbReference type="PROSITE" id="PS00588">
    <property type="entry name" value="FLAGELLA_BB_ROD"/>
    <property type="match status" value="1"/>
</dbReference>
<dbReference type="Proteomes" id="UP000281474">
    <property type="component" value="Unassembled WGS sequence"/>
</dbReference>
<dbReference type="InterPro" id="IPR049119">
    <property type="entry name" value="FlgK_D2-like"/>
</dbReference>
<evidence type="ECO:0000256" key="5">
    <source>
        <dbReference type="ARBA" id="ARBA00022525"/>
    </source>
</evidence>
<dbReference type="InterPro" id="IPR019776">
    <property type="entry name" value="Flagellar_basal_body_rod_CS"/>
</dbReference>
<keyword evidence="5" id="KW-0964">Secreted</keyword>
<dbReference type="Pfam" id="PF21158">
    <property type="entry name" value="flgK_1st_1"/>
    <property type="match status" value="1"/>
</dbReference>
<dbReference type="EMBL" id="QZEI01000001">
    <property type="protein sequence ID" value="RLV61565.1"/>
    <property type="molecule type" value="Genomic_DNA"/>
</dbReference>
<feature type="domain" description="Flagellar hook-associated protein 1 D2-like" evidence="10">
    <location>
        <begin position="340"/>
        <end position="420"/>
    </location>
</feature>
<feature type="domain" description="Flagellar basal-body/hook protein C-terminal" evidence="9">
    <location>
        <begin position="601"/>
        <end position="641"/>
    </location>
</feature>